<evidence type="ECO:0008006" key="3">
    <source>
        <dbReference type="Google" id="ProtNLM"/>
    </source>
</evidence>
<accession>A0A1H0M6W1</accession>
<name>A0A1H0M6W1_9BACT</name>
<evidence type="ECO:0000313" key="1">
    <source>
        <dbReference type="EMBL" id="SDO76228.1"/>
    </source>
</evidence>
<dbReference type="InterPro" id="IPR011330">
    <property type="entry name" value="Glyco_hydro/deAcase_b/a-brl"/>
</dbReference>
<evidence type="ECO:0000313" key="2">
    <source>
        <dbReference type="Proteomes" id="UP000199073"/>
    </source>
</evidence>
<reference evidence="1 2" key="1">
    <citation type="submission" date="2016-10" db="EMBL/GenBank/DDBJ databases">
        <authorList>
            <person name="de Groot N.N."/>
        </authorList>
    </citation>
    <scope>NUCLEOTIDE SEQUENCE [LARGE SCALE GENOMIC DNA]</scope>
    <source>
        <strain evidence="1 2">DSM 12130</strain>
    </source>
</reference>
<dbReference type="EMBL" id="FNJI01000005">
    <property type="protein sequence ID" value="SDO76228.1"/>
    <property type="molecule type" value="Genomic_DNA"/>
</dbReference>
<dbReference type="GO" id="GO:0005975">
    <property type="term" value="P:carbohydrate metabolic process"/>
    <property type="evidence" value="ECO:0007669"/>
    <property type="project" value="InterPro"/>
</dbReference>
<dbReference type="Gene3D" id="3.20.20.370">
    <property type="entry name" value="Glycoside hydrolase/deacetylase"/>
    <property type="match status" value="1"/>
</dbReference>
<keyword evidence="2" id="KW-1185">Reference proteome</keyword>
<dbReference type="OrthoDB" id="5417728at2"/>
<proteinExistence type="predicted"/>
<dbReference type="SUPFAM" id="SSF88713">
    <property type="entry name" value="Glycoside hydrolase/deacetylase"/>
    <property type="match status" value="1"/>
</dbReference>
<dbReference type="Proteomes" id="UP000199073">
    <property type="component" value="Unassembled WGS sequence"/>
</dbReference>
<dbReference type="RefSeq" id="WP_143005440.1">
    <property type="nucleotide sequence ID" value="NZ_FNJI01000005.1"/>
</dbReference>
<protein>
    <recommendedName>
        <fullName evidence="3">Polysaccharide deacetylase</fullName>
    </recommendedName>
</protein>
<dbReference type="AlphaFoldDB" id="A0A1H0M6W1"/>
<gene>
    <name evidence="1" type="ORF">SAMN05660330_01008</name>
</gene>
<organism evidence="1 2">
    <name type="scientific">Desulforhopalus singaporensis</name>
    <dbReference type="NCBI Taxonomy" id="91360"/>
    <lineage>
        <taxon>Bacteria</taxon>
        <taxon>Pseudomonadati</taxon>
        <taxon>Thermodesulfobacteriota</taxon>
        <taxon>Desulfobulbia</taxon>
        <taxon>Desulfobulbales</taxon>
        <taxon>Desulfocapsaceae</taxon>
        <taxon>Desulforhopalus</taxon>
    </lineage>
</organism>
<sequence length="264" mass="30387">MTRPVSPLYRDIPSTVSSMVSASIDRACGNADKHPLVFFRADDIGIPSRQFLRLAACFRKHRMPLCLAVVPSWVTASRFTELYRQLDKTNSQWCWHQHGATHRNYEPQGKKQEFGPSRNREDVEKSIAHGCRRLQEIVGDQFHKIFTPPWNRCSPASLQTLVELKFLAISRFGQPNSAAPCNLPDFYVNVDLHTRKEKDPRTALDNLLIELERGIMSGRCGIMIHHQRMNRAAFDLLDLLLEKIRYEKKLIPVTFRDLLQHPSG</sequence>
<dbReference type="STRING" id="91360.SAMN05660330_01008"/>